<dbReference type="Proteomes" id="UP000436088">
    <property type="component" value="Unassembled WGS sequence"/>
</dbReference>
<feature type="compositionally biased region" description="Polar residues" evidence="1">
    <location>
        <begin position="284"/>
        <end position="294"/>
    </location>
</feature>
<dbReference type="AlphaFoldDB" id="A0A6A3C264"/>
<evidence type="ECO:0000313" key="4">
    <source>
        <dbReference type="Proteomes" id="UP000436088"/>
    </source>
</evidence>
<keyword evidence="2" id="KW-0472">Membrane</keyword>
<protein>
    <recommendedName>
        <fullName evidence="5">Phosphotyrosine protein phosphatases superfamily protein</fullName>
    </recommendedName>
</protein>
<dbReference type="InterPro" id="IPR008480">
    <property type="entry name" value="DUF761_pln"/>
</dbReference>
<keyword evidence="2" id="KW-1133">Transmembrane helix</keyword>
<evidence type="ECO:0000256" key="1">
    <source>
        <dbReference type="SAM" id="MobiDB-lite"/>
    </source>
</evidence>
<name>A0A6A3C264_HIBSY</name>
<evidence type="ECO:0000256" key="2">
    <source>
        <dbReference type="SAM" id="Phobius"/>
    </source>
</evidence>
<feature type="compositionally biased region" description="Polar residues" evidence="1">
    <location>
        <begin position="114"/>
        <end position="126"/>
    </location>
</feature>
<gene>
    <name evidence="3" type="ORF">F3Y22_tig00016563pilonHSYRG00070</name>
</gene>
<feature type="transmembrane region" description="Helical" evidence="2">
    <location>
        <begin position="20"/>
        <end position="38"/>
    </location>
</feature>
<reference evidence="3" key="1">
    <citation type="submission" date="2019-09" db="EMBL/GenBank/DDBJ databases">
        <title>Draft genome information of white flower Hibiscus syriacus.</title>
        <authorList>
            <person name="Kim Y.-M."/>
        </authorList>
    </citation>
    <scope>NUCLEOTIDE SEQUENCE [LARGE SCALE GENOMIC DNA]</scope>
    <source>
        <strain evidence="3">YM2019G1</strain>
    </source>
</reference>
<proteinExistence type="predicted"/>
<accession>A0A6A3C264</accession>
<keyword evidence="4" id="KW-1185">Reference proteome</keyword>
<sequence length="358" mass="39510">MPLFPSQAPGFINQKVLNKFWELLHLLFIGVAVSYGLFGRRSNADNVSHDDSHSYAYGISHFSSVFEDDFDHSVYYSAQGKVGSFNVKNDYKPLGLPVWSLKSRVEFGNGSSEFSGASAVDSLNSSDKLEGEKSGDLGFGSLEGKYNASDVLGSPIPWRPRSVRMRQRVGGGATRLSHFRPLSVDETQFQSIKSRSFHFELSPHSPSSLSPSHSSSSKSLISNELKEFSDNKKDDSSSGTKEWISGYALKFDAKPVAPSKASSNESRFGPLEIVAIAEHLGSNSDIQNPTFSKNQNREQPEYSRSVNSDEETMAGTLSVAESDSYEVDRKAGEFIANFREQIRLQRTSIDSLKGLNTW</sequence>
<feature type="region of interest" description="Disordered" evidence="1">
    <location>
        <begin position="114"/>
        <end position="136"/>
    </location>
</feature>
<evidence type="ECO:0000313" key="3">
    <source>
        <dbReference type="EMBL" id="KAE8721252.1"/>
    </source>
</evidence>
<feature type="region of interest" description="Disordered" evidence="1">
    <location>
        <begin position="284"/>
        <end position="304"/>
    </location>
</feature>
<keyword evidence="2" id="KW-0812">Transmembrane</keyword>
<dbReference type="PANTHER" id="PTHR34059">
    <property type="entry name" value="EXPRESSED PROTEIN"/>
    <property type="match status" value="1"/>
</dbReference>
<evidence type="ECO:0008006" key="5">
    <source>
        <dbReference type="Google" id="ProtNLM"/>
    </source>
</evidence>
<dbReference type="EMBL" id="VEPZ02000636">
    <property type="protein sequence ID" value="KAE8721252.1"/>
    <property type="molecule type" value="Genomic_DNA"/>
</dbReference>
<organism evidence="3 4">
    <name type="scientific">Hibiscus syriacus</name>
    <name type="common">Rose of Sharon</name>
    <dbReference type="NCBI Taxonomy" id="106335"/>
    <lineage>
        <taxon>Eukaryota</taxon>
        <taxon>Viridiplantae</taxon>
        <taxon>Streptophyta</taxon>
        <taxon>Embryophyta</taxon>
        <taxon>Tracheophyta</taxon>
        <taxon>Spermatophyta</taxon>
        <taxon>Magnoliopsida</taxon>
        <taxon>eudicotyledons</taxon>
        <taxon>Gunneridae</taxon>
        <taxon>Pentapetalae</taxon>
        <taxon>rosids</taxon>
        <taxon>malvids</taxon>
        <taxon>Malvales</taxon>
        <taxon>Malvaceae</taxon>
        <taxon>Malvoideae</taxon>
        <taxon>Hibiscus</taxon>
    </lineage>
</organism>
<comment type="caution">
    <text evidence="3">The sequence shown here is derived from an EMBL/GenBank/DDBJ whole genome shotgun (WGS) entry which is preliminary data.</text>
</comment>
<dbReference type="Pfam" id="PF05553">
    <property type="entry name" value="DUF761"/>
    <property type="match status" value="1"/>
</dbReference>
<dbReference type="PANTHER" id="PTHR34059:SF6">
    <property type="entry name" value="DUF4408 DOMAIN-CONTAINING PROTEIN"/>
    <property type="match status" value="1"/>
</dbReference>